<gene>
    <name evidence="1" type="ORF">ScoT_46220</name>
</gene>
<sequence length="74" mass="8112">MTARRTKDPTMATTTRLPAPTTLSDAQLRGTACVWCGGRLATTTAVDLGIRPDPQFPWASWFPRACPPCHRART</sequence>
<accession>A0AA37C352</accession>
<evidence type="ECO:0000313" key="1">
    <source>
        <dbReference type="EMBL" id="GHI48448.1"/>
    </source>
</evidence>
<reference evidence="1" key="1">
    <citation type="submission" date="2022-09" db="EMBL/GenBank/DDBJ databases">
        <title>Whole genome shotgun sequence of Streptomyces albidoflavus NBRC 12854.</title>
        <authorList>
            <person name="Komaki H."/>
            <person name="Tamura T."/>
        </authorList>
    </citation>
    <scope>NUCLEOTIDE SEQUENCE</scope>
    <source>
        <strain evidence="1">NBRC 12854</strain>
    </source>
</reference>
<name>A0AA37C352_9ACTN</name>
<comment type="caution">
    <text evidence="1">The sequence shown here is derived from an EMBL/GenBank/DDBJ whole genome shotgun (WGS) entry which is preliminary data.</text>
</comment>
<organism evidence="1 2">
    <name type="scientific">Streptomyces albidoflavus</name>
    <dbReference type="NCBI Taxonomy" id="1886"/>
    <lineage>
        <taxon>Bacteria</taxon>
        <taxon>Bacillati</taxon>
        <taxon>Actinomycetota</taxon>
        <taxon>Actinomycetes</taxon>
        <taxon>Kitasatosporales</taxon>
        <taxon>Streptomycetaceae</taxon>
        <taxon>Streptomyces</taxon>
        <taxon>Streptomyces albidoflavus group</taxon>
    </lineage>
</organism>
<dbReference type="EMBL" id="BNDZ01000005">
    <property type="protein sequence ID" value="GHI48448.1"/>
    <property type="molecule type" value="Genomic_DNA"/>
</dbReference>
<proteinExistence type="predicted"/>
<protein>
    <submittedName>
        <fullName evidence="1">Uncharacterized protein</fullName>
    </submittedName>
</protein>
<dbReference type="Proteomes" id="UP001051844">
    <property type="component" value="Unassembled WGS sequence"/>
</dbReference>
<dbReference type="AlphaFoldDB" id="A0AA37C352"/>
<evidence type="ECO:0000313" key="2">
    <source>
        <dbReference type="Proteomes" id="UP001051844"/>
    </source>
</evidence>